<keyword evidence="3" id="KW-1185">Reference proteome</keyword>
<protein>
    <submittedName>
        <fullName evidence="2">Uncharacterized protein</fullName>
    </submittedName>
</protein>
<feature type="region of interest" description="Disordered" evidence="1">
    <location>
        <begin position="1"/>
        <end position="59"/>
    </location>
</feature>
<dbReference type="EMBL" id="PKPP01001221">
    <property type="protein sequence ID" value="PWA84510.1"/>
    <property type="molecule type" value="Genomic_DNA"/>
</dbReference>
<accession>A0A2U1PFJ4</accession>
<comment type="caution">
    <text evidence="2">The sequence shown here is derived from an EMBL/GenBank/DDBJ whole genome shotgun (WGS) entry which is preliminary data.</text>
</comment>
<evidence type="ECO:0000313" key="3">
    <source>
        <dbReference type="Proteomes" id="UP000245207"/>
    </source>
</evidence>
<feature type="compositionally biased region" description="Basic and acidic residues" evidence="1">
    <location>
        <begin position="39"/>
        <end position="59"/>
    </location>
</feature>
<evidence type="ECO:0000313" key="2">
    <source>
        <dbReference type="EMBL" id="PWA84510.1"/>
    </source>
</evidence>
<organism evidence="2 3">
    <name type="scientific">Artemisia annua</name>
    <name type="common">Sweet wormwood</name>
    <dbReference type="NCBI Taxonomy" id="35608"/>
    <lineage>
        <taxon>Eukaryota</taxon>
        <taxon>Viridiplantae</taxon>
        <taxon>Streptophyta</taxon>
        <taxon>Embryophyta</taxon>
        <taxon>Tracheophyta</taxon>
        <taxon>Spermatophyta</taxon>
        <taxon>Magnoliopsida</taxon>
        <taxon>eudicotyledons</taxon>
        <taxon>Gunneridae</taxon>
        <taxon>Pentapetalae</taxon>
        <taxon>asterids</taxon>
        <taxon>campanulids</taxon>
        <taxon>Asterales</taxon>
        <taxon>Asteraceae</taxon>
        <taxon>Asteroideae</taxon>
        <taxon>Anthemideae</taxon>
        <taxon>Artemisiinae</taxon>
        <taxon>Artemisia</taxon>
    </lineage>
</organism>
<evidence type="ECO:0000256" key="1">
    <source>
        <dbReference type="SAM" id="MobiDB-lite"/>
    </source>
</evidence>
<name>A0A2U1PFJ4_ARTAN</name>
<proteinExistence type="predicted"/>
<dbReference type="AlphaFoldDB" id="A0A2U1PFJ4"/>
<sequence>MTPTIETPNKTADSYHPSHAPLNERILSSMKRRSAASHPWHDLEIDLDLTRPDKEPMLT</sequence>
<dbReference type="OrthoDB" id="1735960at2759"/>
<gene>
    <name evidence="2" type="ORF">CTI12_AA159300</name>
</gene>
<dbReference type="Proteomes" id="UP000245207">
    <property type="component" value="Unassembled WGS sequence"/>
</dbReference>
<feature type="compositionally biased region" description="Polar residues" evidence="1">
    <location>
        <begin position="1"/>
        <end position="12"/>
    </location>
</feature>
<dbReference type="STRING" id="35608.A0A2U1PFJ4"/>
<reference evidence="2 3" key="1">
    <citation type="journal article" date="2018" name="Mol. Plant">
        <title>The genome of Artemisia annua provides insight into the evolution of Asteraceae family and artemisinin biosynthesis.</title>
        <authorList>
            <person name="Shen Q."/>
            <person name="Zhang L."/>
            <person name="Liao Z."/>
            <person name="Wang S."/>
            <person name="Yan T."/>
            <person name="Shi P."/>
            <person name="Liu M."/>
            <person name="Fu X."/>
            <person name="Pan Q."/>
            <person name="Wang Y."/>
            <person name="Lv Z."/>
            <person name="Lu X."/>
            <person name="Zhang F."/>
            <person name="Jiang W."/>
            <person name="Ma Y."/>
            <person name="Chen M."/>
            <person name="Hao X."/>
            <person name="Li L."/>
            <person name="Tang Y."/>
            <person name="Lv G."/>
            <person name="Zhou Y."/>
            <person name="Sun X."/>
            <person name="Brodelius P.E."/>
            <person name="Rose J.K.C."/>
            <person name="Tang K."/>
        </authorList>
    </citation>
    <scope>NUCLEOTIDE SEQUENCE [LARGE SCALE GENOMIC DNA]</scope>
    <source>
        <strain evidence="3">cv. Huhao1</strain>
        <tissue evidence="2">Leaf</tissue>
    </source>
</reference>